<feature type="binding site" evidence="4">
    <location>
        <position position="140"/>
    </location>
    <ligand>
        <name>Mg(2+)</name>
        <dbReference type="ChEBI" id="CHEBI:18420"/>
        <label>1</label>
    </ligand>
</feature>
<dbReference type="InterPro" id="IPR000086">
    <property type="entry name" value="NUDIX_hydrolase_dom"/>
</dbReference>
<dbReference type="GO" id="GO:0046872">
    <property type="term" value="F:metal ion binding"/>
    <property type="evidence" value="ECO:0007669"/>
    <property type="project" value="UniProtKB-KW"/>
</dbReference>
<dbReference type="Gene3D" id="3.90.79.10">
    <property type="entry name" value="Nucleoside Triphosphate Pyrophosphohydrolase"/>
    <property type="match status" value="1"/>
</dbReference>
<dbReference type="GO" id="GO:0006753">
    <property type="term" value="P:nucleoside phosphate metabolic process"/>
    <property type="evidence" value="ECO:0007669"/>
    <property type="project" value="TreeGrafter"/>
</dbReference>
<dbReference type="PROSITE" id="PS51462">
    <property type="entry name" value="NUDIX"/>
    <property type="match status" value="1"/>
</dbReference>
<feature type="short sequence motif" description="Nudix box" evidence="5">
    <location>
        <begin position="77"/>
        <end position="99"/>
    </location>
</feature>
<dbReference type="Pfam" id="PF00293">
    <property type="entry name" value="NUDIX"/>
    <property type="match status" value="1"/>
</dbReference>
<evidence type="ECO:0000256" key="1">
    <source>
        <dbReference type="ARBA" id="ARBA00001946"/>
    </source>
</evidence>
<dbReference type="PANTHER" id="PTHR11839:SF18">
    <property type="entry name" value="NUDIX HYDROLASE DOMAIN-CONTAINING PROTEIN"/>
    <property type="match status" value="1"/>
</dbReference>
<accession>A0A1T5CKG7</accession>
<dbReference type="InterPro" id="IPR020084">
    <property type="entry name" value="NUDIX_hydrolase_CS"/>
</dbReference>
<keyword evidence="3" id="KW-0378">Hydrolase</keyword>
<sequence length="181" mass="20812">MQSMPEKTVSTKDIYTGKVITVKVSTVEIKDQKYSQREIVTHPGGACVVAINESKKIILVRQFRKPIENYTIELPAGKLESNEDPKNCIKRELHEETGYISHDIKFIQSFYTSPGFSTERIYIYFAKVKEKNEPNPEDDEMIDVLEVSLNEALDMIKRNEISDAKTIIGINWLKDNQNELL</sequence>
<evidence type="ECO:0000256" key="5">
    <source>
        <dbReference type="PIRSR" id="PIRSR604385-3"/>
    </source>
</evidence>
<evidence type="ECO:0000259" key="6">
    <source>
        <dbReference type="PROSITE" id="PS51462"/>
    </source>
</evidence>
<dbReference type="EMBL" id="FUYN01000005">
    <property type="protein sequence ID" value="SKB59843.1"/>
    <property type="molecule type" value="Genomic_DNA"/>
</dbReference>
<dbReference type="AlphaFoldDB" id="A0A1T5CKG7"/>
<gene>
    <name evidence="7" type="ORF">SAMN02745120_2229</name>
</gene>
<feature type="binding site" evidence="4">
    <location>
        <position position="96"/>
    </location>
    <ligand>
        <name>Mg(2+)</name>
        <dbReference type="ChEBI" id="CHEBI:18420"/>
        <label>1</label>
    </ligand>
</feature>
<dbReference type="RefSeq" id="WP_242951041.1">
    <property type="nucleotide sequence ID" value="NZ_DAMBHZ010000002.1"/>
</dbReference>
<keyword evidence="4" id="KW-0460">Magnesium</keyword>
<feature type="binding site" evidence="4">
    <location>
        <position position="92"/>
    </location>
    <ligand>
        <name>Mg(2+)</name>
        <dbReference type="ChEBI" id="CHEBI:18420"/>
        <label>1</label>
    </ligand>
</feature>
<dbReference type="GO" id="GO:0016818">
    <property type="term" value="F:hydrolase activity, acting on acid anhydrides, in phosphorus-containing anhydrides"/>
    <property type="evidence" value="ECO:0007669"/>
    <property type="project" value="InterPro"/>
</dbReference>
<evidence type="ECO:0000313" key="8">
    <source>
        <dbReference type="Proteomes" id="UP000243406"/>
    </source>
</evidence>
<comment type="subunit">
    <text evidence="2">Homodimer.</text>
</comment>
<evidence type="ECO:0000256" key="3">
    <source>
        <dbReference type="ARBA" id="ARBA00022801"/>
    </source>
</evidence>
<proteinExistence type="predicted"/>
<reference evidence="8" key="1">
    <citation type="submission" date="2017-02" db="EMBL/GenBank/DDBJ databases">
        <authorList>
            <person name="Varghese N."/>
            <person name="Submissions S."/>
        </authorList>
    </citation>
    <scope>NUCLEOTIDE SEQUENCE [LARGE SCALE GENOMIC DNA]</scope>
    <source>
        <strain evidence="8">ATCC 35199</strain>
    </source>
</reference>
<dbReference type="FunFam" id="3.90.79.10:FF:000024">
    <property type="entry name" value="ADP-ribose pyrophosphatase"/>
    <property type="match status" value="1"/>
</dbReference>
<keyword evidence="4" id="KW-0479">Metal-binding</keyword>
<dbReference type="InterPro" id="IPR004385">
    <property type="entry name" value="NDP_pyrophosphatase"/>
</dbReference>
<feature type="binding site" evidence="4">
    <location>
        <position position="76"/>
    </location>
    <ligand>
        <name>Mg(2+)</name>
        <dbReference type="ChEBI" id="CHEBI:18420"/>
        <label>1</label>
    </ligand>
</feature>
<protein>
    <submittedName>
        <fullName evidence="7">ADP-ribose pyrophosphatase</fullName>
    </submittedName>
</protein>
<feature type="domain" description="Nudix hydrolase" evidence="6">
    <location>
        <begin position="40"/>
        <end position="169"/>
    </location>
</feature>
<dbReference type="NCBIfam" id="TIGR00052">
    <property type="entry name" value="nudix-type nucleoside diphosphatase, YffH/AdpP family"/>
    <property type="match status" value="1"/>
</dbReference>
<comment type="cofactor">
    <cofactor evidence="1 4">
        <name>Mg(2+)</name>
        <dbReference type="ChEBI" id="CHEBI:18420"/>
    </cofactor>
</comment>
<dbReference type="GO" id="GO:0005829">
    <property type="term" value="C:cytosol"/>
    <property type="evidence" value="ECO:0007669"/>
    <property type="project" value="TreeGrafter"/>
</dbReference>
<dbReference type="SUPFAM" id="SSF55811">
    <property type="entry name" value="Nudix"/>
    <property type="match status" value="1"/>
</dbReference>
<dbReference type="GO" id="GO:0019693">
    <property type="term" value="P:ribose phosphate metabolic process"/>
    <property type="evidence" value="ECO:0007669"/>
    <property type="project" value="TreeGrafter"/>
</dbReference>
<evidence type="ECO:0000313" key="7">
    <source>
        <dbReference type="EMBL" id="SKB59843.1"/>
    </source>
</evidence>
<dbReference type="CDD" id="cd03424">
    <property type="entry name" value="NUDIX_ADPRase_Nudt5_UGPPase_Nudt14"/>
    <property type="match status" value="1"/>
</dbReference>
<organism evidence="7 8">
    <name type="scientific">Acetoanaerobium noterae</name>
    <dbReference type="NCBI Taxonomy" id="745369"/>
    <lineage>
        <taxon>Bacteria</taxon>
        <taxon>Bacillati</taxon>
        <taxon>Bacillota</taxon>
        <taxon>Clostridia</taxon>
        <taxon>Peptostreptococcales</taxon>
        <taxon>Filifactoraceae</taxon>
        <taxon>Acetoanaerobium</taxon>
    </lineage>
</organism>
<evidence type="ECO:0000256" key="4">
    <source>
        <dbReference type="PIRSR" id="PIRSR604385-2"/>
    </source>
</evidence>
<name>A0A1T5CKG7_9FIRM</name>
<keyword evidence="8" id="KW-1185">Reference proteome</keyword>
<dbReference type="PROSITE" id="PS00893">
    <property type="entry name" value="NUDIX_BOX"/>
    <property type="match status" value="1"/>
</dbReference>
<dbReference type="InterPro" id="IPR015797">
    <property type="entry name" value="NUDIX_hydrolase-like_dom_sf"/>
</dbReference>
<dbReference type="PANTHER" id="PTHR11839">
    <property type="entry name" value="UDP/ADP-SUGAR PYROPHOSPHATASE"/>
    <property type="match status" value="1"/>
</dbReference>
<dbReference type="Proteomes" id="UP000243406">
    <property type="component" value="Unassembled WGS sequence"/>
</dbReference>
<evidence type="ECO:0000256" key="2">
    <source>
        <dbReference type="ARBA" id="ARBA00011738"/>
    </source>
</evidence>